<dbReference type="Pfam" id="PF13419">
    <property type="entry name" value="HAD_2"/>
    <property type="match status" value="1"/>
</dbReference>
<sequence length="224" mass="25382">MTRYENILFDLDGTLTDPRLGITKSVQYALNKMGIRENDLEKLTKFIGPPLAYSFQEFYGFDEEKAWQGVEFYREYFAVKGIFENKLYEGVPELLRELYAKGVVLAVATSKPTVFAEKILKHFEIDKYFTAVVGSNLDGSRVDKGEVIAETLNILKIDDVEKTVMIGDRKHDIIGAHQNNLKAIAALWGYGSREEFEEAGADYVVEKVEELKAFLLGNEIKAGF</sequence>
<dbReference type="SUPFAM" id="SSF56784">
    <property type="entry name" value="HAD-like"/>
    <property type="match status" value="1"/>
</dbReference>
<dbReference type="InterPro" id="IPR036412">
    <property type="entry name" value="HAD-like_sf"/>
</dbReference>
<keyword evidence="2" id="KW-1185">Reference proteome</keyword>
<dbReference type="Proteomes" id="UP000242329">
    <property type="component" value="Unassembled WGS sequence"/>
</dbReference>
<evidence type="ECO:0000313" key="2">
    <source>
        <dbReference type="Proteomes" id="UP000242329"/>
    </source>
</evidence>
<protein>
    <submittedName>
        <fullName evidence="1">Phosphoglycolate phosphatase</fullName>
    </submittedName>
</protein>
<dbReference type="Gene3D" id="3.40.50.1000">
    <property type="entry name" value="HAD superfamily/HAD-like"/>
    <property type="match status" value="1"/>
</dbReference>
<dbReference type="SFLD" id="SFLDG01129">
    <property type="entry name" value="C1.5:_HAD__Beta-PGM__Phosphata"/>
    <property type="match status" value="1"/>
</dbReference>
<dbReference type="OrthoDB" id="9792518at2"/>
<dbReference type="InterPro" id="IPR050155">
    <property type="entry name" value="HAD-like_hydrolase_sf"/>
</dbReference>
<dbReference type="SFLD" id="SFLDS00003">
    <property type="entry name" value="Haloacid_Dehalogenase"/>
    <property type="match status" value="1"/>
</dbReference>
<dbReference type="RefSeq" id="WP_073093549.1">
    <property type="nucleotide sequence ID" value="NZ_FQWY01000067.1"/>
</dbReference>
<dbReference type="InterPro" id="IPR023198">
    <property type="entry name" value="PGP-like_dom2"/>
</dbReference>
<dbReference type="GO" id="GO:0004713">
    <property type="term" value="F:protein tyrosine kinase activity"/>
    <property type="evidence" value="ECO:0007669"/>
    <property type="project" value="TreeGrafter"/>
</dbReference>
<accession>A0A1M5S329</accession>
<evidence type="ECO:0000313" key="1">
    <source>
        <dbReference type="EMBL" id="SHH33052.1"/>
    </source>
</evidence>
<dbReference type="STRING" id="1123382.SAMN02745221_02161"/>
<organism evidence="1 2">
    <name type="scientific">Thermosyntropha lipolytica DSM 11003</name>
    <dbReference type="NCBI Taxonomy" id="1123382"/>
    <lineage>
        <taxon>Bacteria</taxon>
        <taxon>Bacillati</taxon>
        <taxon>Bacillota</taxon>
        <taxon>Clostridia</taxon>
        <taxon>Eubacteriales</taxon>
        <taxon>Syntrophomonadaceae</taxon>
        <taxon>Thermosyntropha</taxon>
    </lineage>
</organism>
<dbReference type="GO" id="GO:0005829">
    <property type="term" value="C:cytosol"/>
    <property type="evidence" value="ECO:0007669"/>
    <property type="project" value="TreeGrafter"/>
</dbReference>
<name>A0A1M5S329_9FIRM</name>
<gene>
    <name evidence="1" type="ORF">SAMN02745221_02161</name>
</gene>
<dbReference type="SFLD" id="SFLDG01135">
    <property type="entry name" value="C1.5.6:_HAD__Beta-PGM__Phospha"/>
    <property type="match status" value="1"/>
</dbReference>
<dbReference type="FunFam" id="3.40.50.1000:FF:000022">
    <property type="entry name" value="Phosphoglycolate phosphatase"/>
    <property type="match status" value="1"/>
</dbReference>
<dbReference type="InterPro" id="IPR041492">
    <property type="entry name" value="HAD_2"/>
</dbReference>
<proteinExistence type="predicted"/>
<reference evidence="2" key="1">
    <citation type="submission" date="2016-11" db="EMBL/GenBank/DDBJ databases">
        <authorList>
            <person name="Varghese N."/>
            <person name="Submissions S."/>
        </authorList>
    </citation>
    <scope>NUCLEOTIDE SEQUENCE [LARGE SCALE GENOMIC DNA]</scope>
    <source>
        <strain evidence="2">DSM 11003</strain>
    </source>
</reference>
<dbReference type="AlphaFoldDB" id="A0A1M5S329"/>
<dbReference type="InterPro" id="IPR023214">
    <property type="entry name" value="HAD_sf"/>
</dbReference>
<dbReference type="PANTHER" id="PTHR43434:SF20">
    <property type="entry name" value="5'-NUCLEOTIDASE"/>
    <property type="match status" value="1"/>
</dbReference>
<dbReference type="EMBL" id="FQWY01000067">
    <property type="protein sequence ID" value="SHH33052.1"/>
    <property type="molecule type" value="Genomic_DNA"/>
</dbReference>
<dbReference type="PANTHER" id="PTHR43434">
    <property type="entry name" value="PHOSPHOGLYCOLATE PHOSPHATASE"/>
    <property type="match status" value="1"/>
</dbReference>
<dbReference type="Gene3D" id="1.10.150.240">
    <property type="entry name" value="Putative phosphatase, domain 2"/>
    <property type="match status" value="1"/>
</dbReference>
<dbReference type="CDD" id="cd04302">
    <property type="entry name" value="HAD_5NT"/>
    <property type="match status" value="1"/>
</dbReference>